<sequence length="141" mass="16746">MGQSFKGGGSKHKSVIKEILEYESRSLFYLFDDVVTSTPKPKKLIFFKDYLVFIVVTDICMYGDQCMTQHKYQSVWTKMILKPTTDTDFVMRTWQQKLGDGLVRWYPGHWKLREHKAWEHFQVKFSLLEDWKSNPCMGYVS</sequence>
<dbReference type="AlphaFoldDB" id="U9U1U4"/>
<accession>U9U1U4</accession>
<gene>
    <name evidence="1" type="ORF">GLOINDRAFT_25016</name>
</gene>
<evidence type="ECO:0000313" key="1">
    <source>
        <dbReference type="EMBL" id="ESA14379.1"/>
    </source>
</evidence>
<protein>
    <submittedName>
        <fullName evidence="1">Uncharacterized protein</fullName>
    </submittedName>
</protein>
<reference evidence="1" key="1">
    <citation type="submission" date="2013-07" db="EMBL/GenBank/DDBJ databases">
        <title>The genome of an arbuscular mycorrhizal fungus provides insights into the evolution of the oldest plant symbiosis.</title>
        <authorList>
            <consortium name="DOE Joint Genome Institute"/>
            <person name="Tisserant E."/>
            <person name="Malbreil M."/>
            <person name="Kuo A."/>
            <person name="Kohler A."/>
            <person name="Symeonidi A."/>
            <person name="Balestrini R."/>
            <person name="Charron P."/>
            <person name="Duensing N."/>
            <person name="Frei-dit-Frey N."/>
            <person name="Gianinazzi-Pearson V."/>
            <person name="Gilbert B."/>
            <person name="Handa Y."/>
            <person name="Hijri M."/>
            <person name="Kaul R."/>
            <person name="Kawaguchi M."/>
            <person name="Krajinski F."/>
            <person name="Lammers P."/>
            <person name="Lapierre D."/>
            <person name="Masclaux F.G."/>
            <person name="Murat C."/>
            <person name="Morin E."/>
            <person name="Ndikumana S."/>
            <person name="Pagni M."/>
            <person name="Petitpierre D."/>
            <person name="Requena N."/>
            <person name="Rosikiewicz P."/>
            <person name="Riley R."/>
            <person name="Saito K."/>
            <person name="San Clemente H."/>
            <person name="Shapiro H."/>
            <person name="van Tuinen D."/>
            <person name="Becard G."/>
            <person name="Bonfante P."/>
            <person name="Paszkowski U."/>
            <person name="Shachar-Hill Y."/>
            <person name="Young J.P."/>
            <person name="Sanders I.R."/>
            <person name="Henrissat B."/>
            <person name="Rensing S.A."/>
            <person name="Grigoriev I.V."/>
            <person name="Corradi N."/>
            <person name="Roux C."/>
            <person name="Martin F."/>
        </authorList>
    </citation>
    <scope>NUCLEOTIDE SEQUENCE</scope>
    <source>
        <strain evidence="1">DAOM 197198</strain>
    </source>
</reference>
<proteinExistence type="predicted"/>
<dbReference type="HOGENOM" id="CLU_1826313_0_0_1"/>
<organism evidence="1">
    <name type="scientific">Rhizophagus irregularis (strain DAOM 181602 / DAOM 197198 / MUCL 43194)</name>
    <name type="common">Arbuscular mycorrhizal fungus</name>
    <name type="synonym">Glomus intraradices</name>
    <dbReference type="NCBI Taxonomy" id="747089"/>
    <lineage>
        <taxon>Eukaryota</taxon>
        <taxon>Fungi</taxon>
        <taxon>Fungi incertae sedis</taxon>
        <taxon>Mucoromycota</taxon>
        <taxon>Glomeromycotina</taxon>
        <taxon>Glomeromycetes</taxon>
        <taxon>Glomerales</taxon>
        <taxon>Glomeraceae</taxon>
        <taxon>Rhizophagus</taxon>
    </lineage>
</organism>
<name>U9U1U4_RHIID</name>
<dbReference type="EMBL" id="KI282963">
    <property type="protein sequence ID" value="ESA14379.1"/>
    <property type="molecule type" value="Genomic_DNA"/>
</dbReference>